<name>A0A235H772_AZOBR</name>
<dbReference type="InterPro" id="IPR014030">
    <property type="entry name" value="Ketoacyl_synth_N"/>
</dbReference>
<gene>
    <name evidence="2" type="ORF">CHT98_25140</name>
</gene>
<dbReference type="AlphaFoldDB" id="A0A235H772"/>
<organism evidence="2 3">
    <name type="scientific">Azospirillum brasilense</name>
    <dbReference type="NCBI Taxonomy" id="192"/>
    <lineage>
        <taxon>Bacteria</taxon>
        <taxon>Pseudomonadati</taxon>
        <taxon>Pseudomonadota</taxon>
        <taxon>Alphaproteobacteria</taxon>
        <taxon>Rhodospirillales</taxon>
        <taxon>Azospirillaceae</taxon>
        <taxon>Azospirillum</taxon>
    </lineage>
</organism>
<evidence type="ECO:0000259" key="1">
    <source>
        <dbReference type="Pfam" id="PF13723"/>
    </source>
</evidence>
<proteinExistence type="predicted"/>
<dbReference type="Proteomes" id="UP000215367">
    <property type="component" value="Unassembled WGS sequence"/>
</dbReference>
<evidence type="ECO:0000313" key="3">
    <source>
        <dbReference type="Proteomes" id="UP000215367"/>
    </source>
</evidence>
<protein>
    <recommendedName>
        <fullName evidence="1">Beta-ketoacyl synthase-like N-terminal domain-containing protein</fullName>
    </recommendedName>
</protein>
<comment type="caution">
    <text evidence="2">The sequence shown here is derived from an EMBL/GenBank/DDBJ whole genome shotgun (WGS) entry which is preliminary data.</text>
</comment>
<sequence>MTEPLRVAIRDWCAWTPDRSTRAAWRAWAGAPAMADDAPPPALPMMLRRRTSPIGQKLIAAALACGDAAQTARYVLASGHGELARTVGIIDSLRQGELPSPAEFSLSVHHGLAGLLSIHTGNRRGHTALAAGPDSFGFGLLEAAASIAETPSEPVLLLYADAPMPEDYAPFRTAADRTLPLAVALVLGPADGEGEGLALQCAPANGELPAESTALDFLRFLLSGASRAASHGARLDWVWRRAD</sequence>
<dbReference type="Pfam" id="PF13723">
    <property type="entry name" value="Ketoacyl-synt_2"/>
    <property type="match status" value="1"/>
</dbReference>
<dbReference type="EMBL" id="NOWT01000031">
    <property type="protein sequence ID" value="OYD81619.1"/>
    <property type="molecule type" value="Genomic_DNA"/>
</dbReference>
<evidence type="ECO:0000313" key="2">
    <source>
        <dbReference type="EMBL" id="OYD81619.1"/>
    </source>
</evidence>
<reference evidence="2 3" key="1">
    <citation type="submission" date="2017-07" db="EMBL/GenBank/DDBJ databases">
        <title>Whole genome sequence of Azospirillum brasilense 2A1, a potential biofertilizer strain.</title>
        <authorList>
            <person name="Fontana C.A."/>
            <person name="Toffoli L.M."/>
            <person name="Salazar S.M."/>
            <person name="Puglisi E."/>
            <person name="Pedraza R."/>
            <person name="Bassi D."/>
            <person name="Cocconcelli P.S."/>
        </authorList>
    </citation>
    <scope>NUCLEOTIDE SEQUENCE [LARGE SCALE GENOMIC DNA]</scope>
    <source>
        <strain evidence="2 3">2A1</strain>
    </source>
</reference>
<accession>A0A235H772</accession>
<dbReference type="RefSeq" id="WP_094306157.1">
    <property type="nucleotide sequence ID" value="NZ_NOWT01000031.1"/>
</dbReference>
<feature type="domain" description="Beta-ketoacyl synthase-like N-terminal" evidence="1">
    <location>
        <begin position="25"/>
        <end position="239"/>
    </location>
</feature>